<evidence type="ECO:0000313" key="1">
    <source>
        <dbReference type="EMBL" id="GJT53697.1"/>
    </source>
</evidence>
<comment type="caution">
    <text evidence="1">The sequence shown here is derived from an EMBL/GenBank/DDBJ whole genome shotgun (WGS) entry which is preliminary data.</text>
</comment>
<gene>
    <name evidence="1" type="ORF">Tco_0988751</name>
</gene>
<keyword evidence="2" id="KW-1185">Reference proteome</keyword>
<accession>A0ABQ5ET66</accession>
<dbReference type="Proteomes" id="UP001151760">
    <property type="component" value="Unassembled WGS sequence"/>
</dbReference>
<organism evidence="1 2">
    <name type="scientific">Tanacetum coccineum</name>
    <dbReference type="NCBI Taxonomy" id="301880"/>
    <lineage>
        <taxon>Eukaryota</taxon>
        <taxon>Viridiplantae</taxon>
        <taxon>Streptophyta</taxon>
        <taxon>Embryophyta</taxon>
        <taxon>Tracheophyta</taxon>
        <taxon>Spermatophyta</taxon>
        <taxon>Magnoliopsida</taxon>
        <taxon>eudicotyledons</taxon>
        <taxon>Gunneridae</taxon>
        <taxon>Pentapetalae</taxon>
        <taxon>asterids</taxon>
        <taxon>campanulids</taxon>
        <taxon>Asterales</taxon>
        <taxon>Asteraceae</taxon>
        <taxon>Asteroideae</taxon>
        <taxon>Anthemideae</taxon>
        <taxon>Anthemidinae</taxon>
        <taxon>Tanacetum</taxon>
    </lineage>
</organism>
<protein>
    <submittedName>
        <fullName evidence="1">Uncharacterized protein</fullName>
    </submittedName>
</protein>
<name>A0ABQ5ET66_9ASTR</name>
<reference evidence="1" key="2">
    <citation type="submission" date="2022-01" db="EMBL/GenBank/DDBJ databases">
        <authorList>
            <person name="Yamashiro T."/>
            <person name="Shiraishi A."/>
            <person name="Satake H."/>
            <person name="Nakayama K."/>
        </authorList>
    </citation>
    <scope>NUCLEOTIDE SEQUENCE</scope>
</reference>
<proteinExistence type="predicted"/>
<dbReference type="EMBL" id="BQNB010016610">
    <property type="protein sequence ID" value="GJT53697.1"/>
    <property type="molecule type" value="Genomic_DNA"/>
</dbReference>
<reference evidence="1" key="1">
    <citation type="journal article" date="2022" name="Int. J. Mol. Sci.">
        <title>Draft Genome of Tanacetum Coccineum: Genomic Comparison of Closely Related Tanacetum-Family Plants.</title>
        <authorList>
            <person name="Yamashiro T."/>
            <person name="Shiraishi A."/>
            <person name="Nakayama K."/>
            <person name="Satake H."/>
        </authorList>
    </citation>
    <scope>NUCLEOTIDE SEQUENCE</scope>
</reference>
<evidence type="ECO:0000313" key="2">
    <source>
        <dbReference type="Proteomes" id="UP001151760"/>
    </source>
</evidence>
<sequence>MEEASLHITRKYLFITITIDKHEVPPTKRLFKVAMLDDPKLLGPWGMSGGSGTTKFCCHMDKLGFSDGPLQRVLRSLPEKIFNLGFKRGLDLLTLKTRDFDTWSHGFSLFSHL</sequence>